<accession>A0ACC2ZUC6</accession>
<reference evidence="1" key="1">
    <citation type="submission" date="2022-10" db="EMBL/GenBank/DDBJ databases">
        <title>Culturing micro-colonial fungi from biological soil crusts in the Mojave desert and describing Neophaeococcomyces mojavensis, and introducing the new genera and species Taxawa tesnikishii.</title>
        <authorList>
            <person name="Kurbessoian T."/>
            <person name="Stajich J.E."/>
        </authorList>
    </citation>
    <scope>NUCLEOTIDE SEQUENCE</scope>
    <source>
        <strain evidence="1">JES_112</strain>
    </source>
</reference>
<proteinExistence type="predicted"/>
<evidence type="ECO:0000313" key="1">
    <source>
        <dbReference type="EMBL" id="KAJ9651233.1"/>
    </source>
</evidence>
<organism evidence="1 2">
    <name type="scientific">Neophaeococcomyces mojaviensis</name>
    <dbReference type="NCBI Taxonomy" id="3383035"/>
    <lineage>
        <taxon>Eukaryota</taxon>
        <taxon>Fungi</taxon>
        <taxon>Dikarya</taxon>
        <taxon>Ascomycota</taxon>
        <taxon>Pezizomycotina</taxon>
        <taxon>Eurotiomycetes</taxon>
        <taxon>Chaetothyriomycetidae</taxon>
        <taxon>Chaetothyriales</taxon>
        <taxon>Chaetothyriales incertae sedis</taxon>
        <taxon>Neophaeococcomyces</taxon>
    </lineage>
</organism>
<keyword evidence="2" id="KW-1185">Reference proteome</keyword>
<dbReference type="EMBL" id="JAPDRQ010000271">
    <property type="protein sequence ID" value="KAJ9651233.1"/>
    <property type="molecule type" value="Genomic_DNA"/>
</dbReference>
<gene>
    <name evidence="1" type="ORF">H2198_009488</name>
</gene>
<name>A0ACC2ZUC6_9EURO</name>
<protein>
    <submittedName>
        <fullName evidence="1">Uncharacterized protein</fullName>
    </submittedName>
</protein>
<sequence>MSPAAIETAAGNNHMENNTQLSEDELELRAQGHVGELPRQFSAVSLLSLAFSITNSWIGYSAVFITPLFAGGGPGVIYCLLVASIACSFITAGLAELASAFPSSGGQYHFAYMVAPVRFRAIIAFATGWLSVFAWLFTTASACIFCAQVCVNIATLFHPEYVPTQWQVYLCYVAFVGACTLITIFLPKRIPLMETVFFIASVAGFLVFLITVLASSETKQSASVVFVDWVNLTGWDDGTAFLLGVGQAMYSFLAVDSASHIAEEVPQPGKKVPQTMWVTVLIGITTVLPWTLAFMFSIQDIDAVSTSTLPIMELYLQALRGSKAGAAFFTTWLLFIYFGACIACTVTTGRLIWAFARDHGLPFSSTFSKVHTGLEVPVNATIFTGVFCILYGLIYIGSTTAFNSFIATAILFLNATYALPQGVVLFRGRKNALPTRHFDLGTVFGTFCNGFSVLWVALFTIIFCFPVFRPVTAETMNYVSVIIAGVCVFVALLWWCDKGKTFTGPGVVGLEALEALEIVRTADESVHFDQESKSGRKGQAKTELGSL</sequence>
<dbReference type="Proteomes" id="UP001172386">
    <property type="component" value="Unassembled WGS sequence"/>
</dbReference>
<evidence type="ECO:0000313" key="2">
    <source>
        <dbReference type="Proteomes" id="UP001172386"/>
    </source>
</evidence>
<comment type="caution">
    <text evidence="1">The sequence shown here is derived from an EMBL/GenBank/DDBJ whole genome shotgun (WGS) entry which is preliminary data.</text>
</comment>